<evidence type="ECO:0000256" key="7">
    <source>
        <dbReference type="ARBA" id="ARBA00022729"/>
    </source>
</evidence>
<proteinExistence type="inferred from homology"/>
<evidence type="ECO:0000256" key="14">
    <source>
        <dbReference type="SAM" id="SignalP"/>
    </source>
</evidence>
<organism evidence="15 16">
    <name type="scientific">Cryoendolithus antarcticus</name>
    <dbReference type="NCBI Taxonomy" id="1507870"/>
    <lineage>
        <taxon>Eukaryota</taxon>
        <taxon>Fungi</taxon>
        <taxon>Dikarya</taxon>
        <taxon>Ascomycota</taxon>
        <taxon>Pezizomycotina</taxon>
        <taxon>Dothideomycetes</taxon>
        <taxon>Dothideomycetidae</taxon>
        <taxon>Cladosporiales</taxon>
        <taxon>Cladosporiaceae</taxon>
        <taxon>Cryoendolithus</taxon>
    </lineage>
</organism>
<dbReference type="GO" id="GO:2001256">
    <property type="term" value="P:regulation of store-operated calcium entry"/>
    <property type="evidence" value="ECO:0007669"/>
    <property type="project" value="InterPro"/>
</dbReference>
<evidence type="ECO:0000256" key="3">
    <source>
        <dbReference type="ARBA" id="ARBA00016584"/>
    </source>
</evidence>
<comment type="caution">
    <text evidence="15">The sequence shown here is derived from an EMBL/GenBank/DDBJ whole genome shotgun (WGS) entry which is preliminary data.</text>
</comment>
<keyword evidence="7 14" id="KW-0732">Signal</keyword>
<keyword evidence="10" id="KW-1133">Transmembrane helix</keyword>
<evidence type="ECO:0000256" key="4">
    <source>
        <dbReference type="ARBA" id="ARBA00022448"/>
    </source>
</evidence>
<evidence type="ECO:0000256" key="5">
    <source>
        <dbReference type="ARBA" id="ARBA00022568"/>
    </source>
</evidence>
<sequence length="186" mass="19986">MRALKLLTALLSATPVLGAKRPKEAILLSTVKSLTLHANSLTTSRRLAPVPQLTCVGGSASKFADVVEVMRCTNSGRGYGKEDIEWTCQAELPEEFKLGSTQVVCEGYEGPEDEYEKTLDADDLAAAGVAEVGEAVTTMIHLHPMSLALSLAISKVGRPSHHPPLRRAGVQVFGLALLLVQQERRI</sequence>
<dbReference type="AlphaFoldDB" id="A0A1V8SX31"/>
<name>A0A1V8SX31_9PEZI</name>
<feature type="signal peptide" evidence="14">
    <location>
        <begin position="1"/>
        <end position="18"/>
    </location>
</feature>
<dbReference type="Proteomes" id="UP000192596">
    <property type="component" value="Unassembled WGS sequence"/>
</dbReference>
<dbReference type="EMBL" id="NAJO01000024">
    <property type="protein sequence ID" value="OQO03716.1"/>
    <property type="molecule type" value="Genomic_DNA"/>
</dbReference>
<protein>
    <recommendedName>
        <fullName evidence="3">Store-operated calcium entry-associated regulatory factor</fullName>
    </recommendedName>
    <alternativeName>
        <fullName evidence="13">Transmembrane protein 66</fullName>
    </alternativeName>
</protein>
<dbReference type="GO" id="GO:0006816">
    <property type="term" value="P:calcium ion transport"/>
    <property type="evidence" value="ECO:0007669"/>
    <property type="project" value="UniProtKB-KW"/>
</dbReference>
<gene>
    <name evidence="15" type="ORF">B0A48_10381</name>
</gene>
<evidence type="ECO:0000256" key="8">
    <source>
        <dbReference type="ARBA" id="ARBA00022824"/>
    </source>
</evidence>
<keyword evidence="5" id="KW-0109">Calcium transport</keyword>
<keyword evidence="6" id="KW-0812">Transmembrane</keyword>
<evidence type="ECO:0000256" key="2">
    <source>
        <dbReference type="ARBA" id="ARBA00006833"/>
    </source>
</evidence>
<dbReference type="STRING" id="1507870.A0A1V8SX31"/>
<dbReference type="OrthoDB" id="20303at2759"/>
<evidence type="ECO:0000256" key="9">
    <source>
        <dbReference type="ARBA" id="ARBA00022837"/>
    </source>
</evidence>
<keyword evidence="8" id="KW-0256">Endoplasmic reticulum</keyword>
<comment type="subcellular location">
    <subcellularLocation>
        <location evidence="1">Endoplasmic reticulum membrane</location>
        <topology evidence="1">Single-pass type I membrane protein</topology>
    </subcellularLocation>
</comment>
<evidence type="ECO:0000256" key="6">
    <source>
        <dbReference type="ARBA" id="ARBA00022692"/>
    </source>
</evidence>
<evidence type="ECO:0000256" key="1">
    <source>
        <dbReference type="ARBA" id="ARBA00004115"/>
    </source>
</evidence>
<evidence type="ECO:0000256" key="11">
    <source>
        <dbReference type="ARBA" id="ARBA00023065"/>
    </source>
</evidence>
<dbReference type="InParanoid" id="A0A1V8SX31"/>
<keyword evidence="12" id="KW-0472">Membrane</keyword>
<dbReference type="Pfam" id="PF06682">
    <property type="entry name" value="SARAF"/>
    <property type="match status" value="1"/>
</dbReference>
<evidence type="ECO:0000256" key="13">
    <source>
        <dbReference type="ARBA" id="ARBA00031116"/>
    </source>
</evidence>
<evidence type="ECO:0000313" key="15">
    <source>
        <dbReference type="EMBL" id="OQO03716.1"/>
    </source>
</evidence>
<dbReference type="PANTHER" id="PTHR15929">
    <property type="entry name" value="STORE-OPERATED CALCIUM ENTRY-ASSOCIATED REGULATORY FACTOR"/>
    <property type="match status" value="1"/>
</dbReference>
<comment type="similarity">
    <text evidence="2">Belongs to the SARAF family.</text>
</comment>
<keyword evidence="9" id="KW-0106">Calcium</keyword>
<accession>A0A1V8SX31</accession>
<evidence type="ECO:0000313" key="16">
    <source>
        <dbReference type="Proteomes" id="UP000192596"/>
    </source>
</evidence>
<keyword evidence="16" id="KW-1185">Reference proteome</keyword>
<dbReference type="GO" id="GO:0005789">
    <property type="term" value="C:endoplasmic reticulum membrane"/>
    <property type="evidence" value="ECO:0007669"/>
    <property type="project" value="UniProtKB-SubCell"/>
</dbReference>
<dbReference type="PANTHER" id="PTHR15929:SF0">
    <property type="entry name" value="STORE-OPERATED CALCIUM ENTRY-ASSOCIATED REGULATORY FACTOR"/>
    <property type="match status" value="1"/>
</dbReference>
<reference evidence="16" key="1">
    <citation type="submission" date="2017-03" db="EMBL/GenBank/DDBJ databases">
        <title>Genomes of endolithic fungi from Antarctica.</title>
        <authorList>
            <person name="Coleine C."/>
            <person name="Masonjones S."/>
            <person name="Stajich J.E."/>
        </authorList>
    </citation>
    <scope>NUCLEOTIDE SEQUENCE [LARGE SCALE GENOMIC DNA]</scope>
    <source>
        <strain evidence="16">CCFEE 5527</strain>
    </source>
</reference>
<keyword evidence="11" id="KW-0406">Ion transport</keyword>
<evidence type="ECO:0000256" key="10">
    <source>
        <dbReference type="ARBA" id="ARBA00022989"/>
    </source>
</evidence>
<feature type="chain" id="PRO_5012144673" description="Store-operated calcium entry-associated regulatory factor" evidence="14">
    <location>
        <begin position="19"/>
        <end position="186"/>
    </location>
</feature>
<keyword evidence="4" id="KW-0813">Transport</keyword>
<dbReference type="InterPro" id="IPR009567">
    <property type="entry name" value="SARAF"/>
</dbReference>
<evidence type="ECO:0000256" key="12">
    <source>
        <dbReference type="ARBA" id="ARBA00023136"/>
    </source>
</evidence>